<dbReference type="RefSeq" id="WP_380102773.1">
    <property type="nucleotide sequence ID" value="NZ_JBHRZG010000022.1"/>
</dbReference>
<protein>
    <submittedName>
        <fullName evidence="2">Uncharacterized protein</fullName>
    </submittedName>
</protein>
<dbReference type="Proteomes" id="UP001595803">
    <property type="component" value="Unassembled WGS sequence"/>
</dbReference>
<keyword evidence="1" id="KW-0812">Transmembrane</keyword>
<feature type="transmembrane region" description="Helical" evidence="1">
    <location>
        <begin position="12"/>
        <end position="33"/>
    </location>
</feature>
<evidence type="ECO:0000256" key="1">
    <source>
        <dbReference type="SAM" id="Phobius"/>
    </source>
</evidence>
<dbReference type="EMBL" id="JBHRZG010000022">
    <property type="protein sequence ID" value="MFC3834275.1"/>
    <property type="molecule type" value="Genomic_DNA"/>
</dbReference>
<proteinExistence type="predicted"/>
<reference evidence="3" key="1">
    <citation type="journal article" date="2019" name="Int. J. Syst. Evol. Microbiol.">
        <title>The Global Catalogue of Microorganisms (GCM) 10K type strain sequencing project: providing services to taxonomists for standard genome sequencing and annotation.</title>
        <authorList>
            <consortium name="The Broad Institute Genomics Platform"/>
            <consortium name="The Broad Institute Genome Sequencing Center for Infectious Disease"/>
            <person name="Wu L."/>
            <person name="Ma J."/>
        </authorList>
    </citation>
    <scope>NUCLEOTIDE SEQUENCE [LARGE SCALE GENOMIC DNA]</scope>
    <source>
        <strain evidence="3">CCTCC AB 2017081</strain>
    </source>
</reference>
<accession>A0ABV7ZBB5</accession>
<keyword evidence="1" id="KW-1133">Transmembrane helix</keyword>
<keyword evidence="1" id="KW-0472">Membrane</keyword>
<evidence type="ECO:0000313" key="3">
    <source>
        <dbReference type="Proteomes" id="UP001595803"/>
    </source>
</evidence>
<feature type="transmembrane region" description="Helical" evidence="1">
    <location>
        <begin position="45"/>
        <end position="65"/>
    </location>
</feature>
<comment type="caution">
    <text evidence="2">The sequence shown here is derived from an EMBL/GenBank/DDBJ whole genome shotgun (WGS) entry which is preliminary data.</text>
</comment>
<evidence type="ECO:0000313" key="2">
    <source>
        <dbReference type="EMBL" id="MFC3834275.1"/>
    </source>
</evidence>
<sequence>MQTRLARFGQIAGYGVLSGVVAGGVTVLAALVLAGPLNPGTVANALGWGGIVLAFISGAIAYSQVHLGGAEAQMRGRLGQRYRLPALPLDQILTTALGAALLFLAQVVIWPR</sequence>
<keyword evidence="3" id="KW-1185">Reference proteome</keyword>
<feature type="transmembrane region" description="Helical" evidence="1">
    <location>
        <begin position="86"/>
        <end position="109"/>
    </location>
</feature>
<name>A0ABV7ZBB5_9DEIO</name>
<organism evidence="2 3">
    <name type="scientific">Deinococcus rufus</name>
    <dbReference type="NCBI Taxonomy" id="2136097"/>
    <lineage>
        <taxon>Bacteria</taxon>
        <taxon>Thermotogati</taxon>
        <taxon>Deinococcota</taxon>
        <taxon>Deinococci</taxon>
        <taxon>Deinococcales</taxon>
        <taxon>Deinococcaceae</taxon>
        <taxon>Deinococcus</taxon>
    </lineage>
</organism>
<gene>
    <name evidence="2" type="ORF">ACFOSB_15590</name>
</gene>